<gene>
    <name evidence="5" type="ORF">SDC9_80496</name>
</gene>
<sequence length="667" mass="76337">MYISPSVEKLLGETPEENIKRKIEDKFPAHTIIEVRKLFKEELEKEKDPRADKKRSRTIEVEHYKADGTIIWIEMSISITRDENGKAIGFLGVSRDITHRKLAEMALRESERSKSTLISNLPGLAYRCKYDQVGTMLVVSHGCYALTGYMPKSFINNKDLPFNDIINPEHRDILRREWERTVPRKLPYHCEYEITTAQGERKWALEIGQGVYKDDGSVEALEGIILDISDRKEMENNLRYINEHDRLTGLHNRGYLEEILEKDYSEKPNHKRALISINLSMIQLLTANYGFHYTQKLIQKSAEALQIYCNSSRLLFSTYENRFVLYISDYFEKTELTQIAHDILKTLEEVYVTDRVGVGIGVLELNQGSDETNIDMLLRRLLIASERALSGVDKGPSICFYDQDLEAIVRRESEIRKELTRIADGTDPSALYLQFQPILNLKTNSICGFEALARLRTEKLGYVSPTEFIPIAEKTKLIIPIGKEIIVQALQFLNKINGHGNEAVSVAINVSAIQLLRPDFTSSLLEIIQKMKVNPQNIGIEITESVFSSDYDYINAIILELREAGLHIAIDNFGTGYSSLRRERELNVNSLKIDKYFVDKLLEDDPERAITGDIISIAHRLGHSVIAEGVEYDDQRHYLETHDCDMIQGYLISRPLDEDAAIQLLLS</sequence>
<dbReference type="InterPro" id="IPR043128">
    <property type="entry name" value="Rev_trsase/Diguanyl_cyclase"/>
</dbReference>
<dbReference type="SMART" id="SM00052">
    <property type="entry name" value="EAL"/>
    <property type="match status" value="1"/>
</dbReference>
<dbReference type="InterPro" id="IPR000700">
    <property type="entry name" value="PAS-assoc_C"/>
</dbReference>
<dbReference type="InterPro" id="IPR001610">
    <property type="entry name" value="PAC"/>
</dbReference>
<dbReference type="Pfam" id="PF13426">
    <property type="entry name" value="PAS_9"/>
    <property type="match status" value="1"/>
</dbReference>
<dbReference type="Gene3D" id="3.30.450.20">
    <property type="entry name" value="PAS domain"/>
    <property type="match status" value="2"/>
</dbReference>
<evidence type="ECO:0000259" key="4">
    <source>
        <dbReference type="PROSITE" id="PS50887"/>
    </source>
</evidence>
<dbReference type="Pfam" id="PF00563">
    <property type="entry name" value="EAL"/>
    <property type="match status" value="1"/>
</dbReference>
<dbReference type="AlphaFoldDB" id="A0A644YZ57"/>
<comment type="caution">
    <text evidence="5">The sequence shown here is derived from an EMBL/GenBank/DDBJ whole genome shotgun (WGS) entry which is preliminary data.</text>
</comment>
<dbReference type="SUPFAM" id="SSF55785">
    <property type="entry name" value="PYP-like sensor domain (PAS domain)"/>
    <property type="match status" value="2"/>
</dbReference>
<dbReference type="InterPro" id="IPR000014">
    <property type="entry name" value="PAS"/>
</dbReference>
<dbReference type="PROSITE" id="PS50887">
    <property type="entry name" value="GGDEF"/>
    <property type="match status" value="1"/>
</dbReference>
<dbReference type="Gene3D" id="3.30.70.270">
    <property type="match status" value="1"/>
</dbReference>
<feature type="domain" description="GGDEF" evidence="4">
    <location>
        <begin position="270"/>
        <end position="403"/>
    </location>
</feature>
<dbReference type="InterPro" id="IPR013655">
    <property type="entry name" value="PAS_fold_3"/>
</dbReference>
<dbReference type="PANTHER" id="PTHR33121">
    <property type="entry name" value="CYCLIC DI-GMP PHOSPHODIESTERASE PDEF"/>
    <property type="match status" value="1"/>
</dbReference>
<evidence type="ECO:0000259" key="2">
    <source>
        <dbReference type="PROSITE" id="PS50113"/>
    </source>
</evidence>
<proteinExistence type="predicted"/>
<dbReference type="NCBIfam" id="TIGR00229">
    <property type="entry name" value="sensory_box"/>
    <property type="match status" value="2"/>
</dbReference>
<dbReference type="SMART" id="SM00267">
    <property type="entry name" value="GGDEF"/>
    <property type="match status" value="1"/>
</dbReference>
<dbReference type="PROSITE" id="PS50113">
    <property type="entry name" value="PAC"/>
    <property type="match status" value="2"/>
</dbReference>
<dbReference type="GO" id="GO:0071111">
    <property type="term" value="F:cyclic-guanylate-specific phosphodiesterase activity"/>
    <property type="evidence" value="ECO:0007669"/>
    <property type="project" value="InterPro"/>
</dbReference>
<accession>A0A644YZ57</accession>
<dbReference type="PROSITE" id="PS50112">
    <property type="entry name" value="PAS"/>
    <property type="match status" value="2"/>
</dbReference>
<dbReference type="EMBL" id="VSSQ01006805">
    <property type="protein sequence ID" value="MPM33915.1"/>
    <property type="molecule type" value="Genomic_DNA"/>
</dbReference>
<reference evidence="5" key="1">
    <citation type="submission" date="2019-08" db="EMBL/GenBank/DDBJ databases">
        <authorList>
            <person name="Kucharzyk K."/>
            <person name="Murdoch R.W."/>
            <person name="Higgins S."/>
            <person name="Loffler F."/>
        </authorList>
    </citation>
    <scope>NUCLEOTIDE SEQUENCE</scope>
</reference>
<dbReference type="Gene3D" id="3.20.20.450">
    <property type="entry name" value="EAL domain"/>
    <property type="match status" value="1"/>
</dbReference>
<dbReference type="SMART" id="SM00086">
    <property type="entry name" value="PAC"/>
    <property type="match status" value="2"/>
</dbReference>
<dbReference type="PROSITE" id="PS50883">
    <property type="entry name" value="EAL"/>
    <property type="match status" value="1"/>
</dbReference>
<feature type="domain" description="PAS" evidence="1">
    <location>
        <begin position="1"/>
        <end position="46"/>
    </location>
</feature>
<dbReference type="InterPro" id="IPR035965">
    <property type="entry name" value="PAS-like_dom_sf"/>
</dbReference>
<dbReference type="InterPro" id="IPR000160">
    <property type="entry name" value="GGDEF_dom"/>
</dbReference>
<organism evidence="5">
    <name type="scientific">bioreactor metagenome</name>
    <dbReference type="NCBI Taxonomy" id="1076179"/>
    <lineage>
        <taxon>unclassified sequences</taxon>
        <taxon>metagenomes</taxon>
        <taxon>ecological metagenomes</taxon>
    </lineage>
</organism>
<dbReference type="CDD" id="cd01948">
    <property type="entry name" value="EAL"/>
    <property type="match status" value="1"/>
</dbReference>
<dbReference type="InterPro" id="IPR001633">
    <property type="entry name" value="EAL_dom"/>
</dbReference>
<dbReference type="Pfam" id="PF08447">
    <property type="entry name" value="PAS_3"/>
    <property type="match status" value="1"/>
</dbReference>
<evidence type="ECO:0000313" key="5">
    <source>
        <dbReference type="EMBL" id="MPM33915.1"/>
    </source>
</evidence>
<evidence type="ECO:0000259" key="3">
    <source>
        <dbReference type="PROSITE" id="PS50883"/>
    </source>
</evidence>
<feature type="domain" description="EAL" evidence="3">
    <location>
        <begin position="412"/>
        <end position="667"/>
    </location>
</feature>
<dbReference type="Pfam" id="PF00990">
    <property type="entry name" value="GGDEF"/>
    <property type="match status" value="1"/>
</dbReference>
<dbReference type="CDD" id="cd00130">
    <property type="entry name" value="PAS"/>
    <property type="match status" value="2"/>
</dbReference>
<feature type="domain" description="PAS" evidence="1">
    <location>
        <begin position="131"/>
        <end position="185"/>
    </location>
</feature>
<evidence type="ECO:0000259" key="1">
    <source>
        <dbReference type="PROSITE" id="PS50112"/>
    </source>
</evidence>
<dbReference type="InterPro" id="IPR035919">
    <property type="entry name" value="EAL_sf"/>
</dbReference>
<name>A0A644YZ57_9ZZZZ</name>
<dbReference type="InterPro" id="IPR029787">
    <property type="entry name" value="Nucleotide_cyclase"/>
</dbReference>
<protein>
    <submittedName>
        <fullName evidence="5">Uncharacterized protein</fullName>
    </submittedName>
</protein>
<dbReference type="PANTHER" id="PTHR33121:SF79">
    <property type="entry name" value="CYCLIC DI-GMP PHOSPHODIESTERASE PDED-RELATED"/>
    <property type="match status" value="1"/>
</dbReference>
<dbReference type="SUPFAM" id="SSF141868">
    <property type="entry name" value="EAL domain-like"/>
    <property type="match status" value="1"/>
</dbReference>
<dbReference type="SUPFAM" id="SSF55073">
    <property type="entry name" value="Nucleotide cyclase"/>
    <property type="match status" value="1"/>
</dbReference>
<dbReference type="InterPro" id="IPR050706">
    <property type="entry name" value="Cyclic-di-GMP_PDE-like"/>
</dbReference>
<feature type="domain" description="PAC" evidence="2">
    <location>
        <begin position="188"/>
        <end position="240"/>
    </location>
</feature>
<feature type="domain" description="PAC" evidence="2">
    <location>
        <begin position="57"/>
        <end position="109"/>
    </location>
</feature>